<evidence type="ECO:0000313" key="1">
    <source>
        <dbReference type="EMBL" id="NVP00138.1"/>
    </source>
</evidence>
<gene>
    <name evidence="1" type="ORF">HWA77_07950</name>
</gene>
<protein>
    <submittedName>
        <fullName evidence="1">DUF5462 family protein</fullName>
    </submittedName>
</protein>
<dbReference type="EMBL" id="JABXOR010000499">
    <property type="protein sequence ID" value="NVP00138.1"/>
    <property type="molecule type" value="Genomic_DNA"/>
</dbReference>
<sequence>MNMMEKALIAMVLGIFSSSIIAAPSLLNIQIPLGAVNGAIINNNTVRISKTLTQSSLINITRSDNADYFNLLRIKNAKIVKKSASEIQVEINQMLPGGEDAVIFATVGIWINGEHRSLNTVEQGNGVVNITLRSDLKRIELRVVGPLIIDLPKNFKGMFNFNIDIDAVEN</sequence>
<dbReference type="Pfam" id="PF17547">
    <property type="entry name" value="DUF5462"/>
    <property type="match status" value="1"/>
</dbReference>
<reference evidence="1 2" key="1">
    <citation type="submission" date="2020-06" db="EMBL/GenBank/DDBJ databases">
        <title>Photobacterium damselae subsp. damselae comparative genomics.</title>
        <authorList>
            <person name="Osorio C.R."/>
        </authorList>
    </citation>
    <scope>NUCLEOTIDE SEQUENCE [LARGE SCALE GENOMIC DNA]</scope>
    <source>
        <strain evidence="1 2">TW250/03</strain>
    </source>
</reference>
<dbReference type="InterPro" id="IPR035191">
    <property type="entry name" value="FaeF"/>
</dbReference>
<accession>A0A850QUR2</accession>
<name>A0A850QUR2_PHODD</name>
<dbReference type="AlphaFoldDB" id="A0A850QUR2"/>
<dbReference type="RefSeq" id="WP_138241723.1">
    <property type="nucleotide sequence ID" value="NZ_JABWTP010000125.1"/>
</dbReference>
<dbReference type="Proteomes" id="UP000533429">
    <property type="component" value="Unassembled WGS sequence"/>
</dbReference>
<organism evidence="1 2">
    <name type="scientific">Photobacterium damselae subsp. damselae</name>
    <name type="common">Listonella damsela</name>
    <dbReference type="NCBI Taxonomy" id="85581"/>
    <lineage>
        <taxon>Bacteria</taxon>
        <taxon>Pseudomonadati</taxon>
        <taxon>Pseudomonadota</taxon>
        <taxon>Gammaproteobacteria</taxon>
        <taxon>Vibrionales</taxon>
        <taxon>Vibrionaceae</taxon>
        <taxon>Photobacterium</taxon>
    </lineage>
</organism>
<comment type="caution">
    <text evidence="1">The sequence shown here is derived from an EMBL/GenBank/DDBJ whole genome shotgun (WGS) entry which is preliminary data.</text>
</comment>
<proteinExistence type="predicted"/>
<evidence type="ECO:0000313" key="2">
    <source>
        <dbReference type="Proteomes" id="UP000533429"/>
    </source>
</evidence>